<reference evidence="1 2" key="1">
    <citation type="journal article" date="2016" name="Nat. Commun.">
        <title>Thousands of microbial genomes shed light on interconnected biogeochemical processes in an aquifer system.</title>
        <authorList>
            <person name="Anantharaman K."/>
            <person name="Brown C.T."/>
            <person name="Hug L.A."/>
            <person name="Sharon I."/>
            <person name="Castelle C.J."/>
            <person name="Probst A.J."/>
            <person name="Thomas B.C."/>
            <person name="Singh A."/>
            <person name="Wilkins M.J."/>
            <person name="Karaoz U."/>
            <person name="Brodie E.L."/>
            <person name="Williams K.H."/>
            <person name="Hubbard S.S."/>
            <person name="Banfield J.F."/>
        </authorList>
    </citation>
    <scope>NUCLEOTIDE SEQUENCE [LARGE SCALE GENOMIC DNA]</scope>
</reference>
<dbReference type="InterPro" id="IPR036291">
    <property type="entry name" value="NAD(P)-bd_dom_sf"/>
</dbReference>
<evidence type="ECO:0000313" key="2">
    <source>
        <dbReference type="Proteomes" id="UP000176609"/>
    </source>
</evidence>
<evidence type="ECO:0000313" key="1">
    <source>
        <dbReference type="EMBL" id="OGG27412.1"/>
    </source>
</evidence>
<dbReference type="Proteomes" id="UP000176609">
    <property type="component" value="Unassembled WGS sequence"/>
</dbReference>
<dbReference type="AlphaFoldDB" id="A0A1F6ASB6"/>
<dbReference type="EMBL" id="MFJR01000002">
    <property type="protein sequence ID" value="OGG27412.1"/>
    <property type="molecule type" value="Genomic_DNA"/>
</dbReference>
<comment type="caution">
    <text evidence="1">The sequence shown here is derived from an EMBL/GenBank/DDBJ whole genome shotgun (WGS) entry which is preliminary data.</text>
</comment>
<proteinExistence type="predicted"/>
<dbReference type="SUPFAM" id="SSF51735">
    <property type="entry name" value="NAD(P)-binding Rossmann-fold domains"/>
    <property type="match status" value="1"/>
</dbReference>
<dbReference type="Gene3D" id="3.40.50.720">
    <property type="entry name" value="NAD(P)-binding Rossmann-like Domain"/>
    <property type="match status" value="1"/>
</dbReference>
<sequence>MLEAGRFNIERATNTRRWRAVDRNLIVLPLTQATDHCERVLDRLCATRLTRPPILEELEKFNSIIVVDQNVPGKDEHLRVQSLWFTKDNPLINLATVFPDLRPGVSHFQTLRGLLWPAQTKLKPELIIEDKNSLEAWLKAISPHRVWSLSNLLSPRKQAKTIEALIRPESRTHRLGIFGIGDIGSIVSAIIRSEDIASSAISDIFIGGSRQSEKIEAQVLELDHINIEEVRQPRIHPIFPDDEDTFFKECDIILILVASDIVPPNFTNGIDVRSEQYDRNIQILRDFISRAVKKEYDGQILVGSDPIEQLTMGLYLAMREQDWDINTHQFVGFGGMINRSRAKTMADRLNINTFQDQGRIYGPHGKMVVAIPTHEADSFNFREAELLSLLTGHGNYEVRAKLSKPYLAPAVLMAKGILDMQKGGQDDKSQGIIYASSFLPSDIPGETGTFFGTRVAYQAIPGVWTPKVDQPYLEQILPILQRAQEWVRVTSRNPTALQMDPFTDGANRHPAFHPYMLEQWLEKVVTKK</sequence>
<name>A0A1F6ASB6_9BACT</name>
<accession>A0A1F6ASB6</accession>
<protein>
    <submittedName>
        <fullName evidence="1">Uncharacterized protein</fullName>
    </submittedName>
</protein>
<organism evidence="1 2">
    <name type="scientific">Candidatus Gottesmanbacteria bacterium RIFCSPLOWO2_01_FULL_39_12b</name>
    <dbReference type="NCBI Taxonomy" id="1798388"/>
    <lineage>
        <taxon>Bacteria</taxon>
        <taxon>Candidatus Gottesmaniibacteriota</taxon>
    </lineage>
</organism>
<gene>
    <name evidence="1" type="ORF">A2960_06460</name>
</gene>